<protein>
    <recommendedName>
        <fullName evidence="3">SAM domain-containing protein</fullName>
    </recommendedName>
</protein>
<dbReference type="Proteomes" id="UP001605036">
    <property type="component" value="Unassembled WGS sequence"/>
</dbReference>
<proteinExistence type="predicted"/>
<organism evidence="1 2">
    <name type="scientific">Riccia fluitans</name>
    <dbReference type="NCBI Taxonomy" id="41844"/>
    <lineage>
        <taxon>Eukaryota</taxon>
        <taxon>Viridiplantae</taxon>
        <taxon>Streptophyta</taxon>
        <taxon>Embryophyta</taxon>
        <taxon>Marchantiophyta</taxon>
        <taxon>Marchantiopsida</taxon>
        <taxon>Marchantiidae</taxon>
        <taxon>Marchantiales</taxon>
        <taxon>Ricciaceae</taxon>
        <taxon>Riccia</taxon>
    </lineage>
</organism>
<dbReference type="EMBL" id="JBHFFA010000006">
    <property type="protein sequence ID" value="KAL2622403.1"/>
    <property type="molecule type" value="Genomic_DNA"/>
</dbReference>
<accession>A0ABD1Y6K7</accession>
<comment type="caution">
    <text evidence="1">The sequence shown here is derived from an EMBL/GenBank/DDBJ whole genome shotgun (WGS) entry which is preliminary data.</text>
</comment>
<sequence length="116" mass="12730">MEHLCVVTTSLPNAPYEARNMSSHRIPSERIDDGLHAFSFEGITHAASAWLLSPLTSEAGSRLWMMSTLSTSTDTGPSSLSLVDHVCQRIELEDEECLKIGFKRKLNVLLQSVSAA</sequence>
<reference evidence="1 2" key="1">
    <citation type="submission" date="2024-09" db="EMBL/GenBank/DDBJ databases">
        <title>Chromosome-scale assembly of Riccia fluitans.</title>
        <authorList>
            <person name="Paukszto L."/>
            <person name="Sawicki J."/>
            <person name="Karawczyk K."/>
            <person name="Piernik-Szablinska J."/>
            <person name="Szczecinska M."/>
            <person name="Mazdziarz M."/>
        </authorList>
    </citation>
    <scope>NUCLEOTIDE SEQUENCE [LARGE SCALE GENOMIC DNA]</scope>
    <source>
        <strain evidence="1">Rf_01</strain>
        <tissue evidence="1">Aerial parts of the thallus</tissue>
    </source>
</reference>
<evidence type="ECO:0008006" key="3">
    <source>
        <dbReference type="Google" id="ProtNLM"/>
    </source>
</evidence>
<dbReference type="AlphaFoldDB" id="A0ABD1Y6K7"/>
<gene>
    <name evidence="1" type="ORF">R1flu_002608</name>
</gene>
<name>A0ABD1Y6K7_9MARC</name>
<evidence type="ECO:0000313" key="2">
    <source>
        <dbReference type="Proteomes" id="UP001605036"/>
    </source>
</evidence>
<evidence type="ECO:0000313" key="1">
    <source>
        <dbReference type="EMBL" id="KAL2622403.1"/>
    </source>
</evidence>
<keyword evidence="2" id="KW-1185">Reference proteome</keyword>